<protein>
    <submittedName>
        <fullName evidence="3">DUF3592 domain-containing protein</fullName>
    </submittedName>
</protein>
<evidence type="ECO:0000259" key="2">
    <source>
        <dbReference type="Pfam" id="PF12158"/>
    </source>
</evidence>
<comment type="caution">
    <text evidence="3">The sequence shown here is derived from an EMBL/GenBank/DDBJ whole genome shotgun (WGS) entry which is preliminary data.</text>
</comment>
<dbReference type="InterPro" id="IPR021994">
    <property type="entry name" value="DUF3592"/>
</dbReference>
<feature type="transmembrane region" description="Helical" evidence="1">
    <location>
        <begin position="122"/>
        <end position="140"/>
    </location>
</feature>
<dbReference type="Proteomes" id="UP001217838">
    <property type="component" value="Unassembled WGS sequence"/>
</dbReference>
<name>A0ABT5AXB0_9BACT</name>
<evidence type="ECO:0000256" key="1">
    <source>
        <dbReference type="SAM" id="Phobius"/>
    </source>
</evidence>
<organism evidence="3 4">
    <name type="scientific">Nannocystis radixulma</name>
    <dbReference type="NCBI Taxonomy" id="2995305"/>
    <lineage>
        <taxon>Bacteria</taxon>
        <taxon>Pseudomonadati</taxon>
        <taxon>Myxococcota</taxon>
        <taxon>Polyangia</taxon>
        <taxon>Nannocystales</taxon>
        <taxon>Nannocystaceae</taxon>
        <taxon>Nannocystis</taxon>
    </lineage>
</organism>
<keyword evidence="1" id="KW-0812">Transmembrane</keyword>
<keyword evidence="1" id="KW-0472">Membrane</keyword>
<feature type="domain" description="DUF3592" evidence="2">
    <location>
        <begin position="31"/>
        <end position="119"/>
    </location>
</feature>
<evidence type="ECO:0000313" key="4">
    <source>
        <dbReference type="Proteomes" id="UP001217838"/>
    </source>
</evidence>
<evidence type="ECO:0000313" key="3">
    <source>
        <dbReference type="EMBL" id="MDC0666484.1"/>
    </source>
</evidence>
<dbReference type="EMBL" id="JAQNDN010000001">
    <property type="protein sequence ID" value="MDC0666484.1"/>
    <property type="molecule type" value="Genomic_DNA"/>
</dbReference>
<keyword evidence="4" id="KW-1185">Reference proteome</keyword>
<reference evidence="3 4" key="1">
    <citation type="submission" date="2022-11" db="EMBL/GenBank/DDBJ databases">
        <title>Minimal conservation of predation-associated metabolite biosynthetic gene clusters underscores biosynthetic potential of Myxococcota including descriptions for ten novel species: Archangium lansinium sp. nov., Myxococcus landrumus sp. nov., Nannocystis bai.</title>
        <authorList>
            <person name="Ahearne A."/>
            <person name="Stevens C."/>
            <person name="Dowd S."/>
        </authorList>
    </citation>
    <scope>NUCLEOTIDE SEQUENCE [LARGE SCALE GENOMIC DNA]</scope>
    <source>
        <strain evidence="3 4">NCELM</strain>
    </source>
</reference>
<sequence length="150" mass="16739">MLLLLSLVAAWYSLVRPAWGMIAARGWVEHECEIVSSRIQSSYTRNSSGKSSLSESLAIVYRYEYAGRIHVVDDVDFYGGLAIRDAVRDDILARFPEDTTQPCYLDPADPGECVLDRGFRTIYLLGLIPLLMVLLFANGLRRAIRSPPGS</sequence>
<keyword evidence="1" id="KW-1133">Transmembrane helix</keyword>
<proteinExistence type="predicted"/>
<dbReference type="Pfam" id="PF12158">
    <property type="entry name" value="DUF3592"/>
    <property type="match status" value="1"/>
</dbReference>
<dbReference type="RefSeq" id="WP_271994052.1">
    <property type="nucleotide sequence ID" value="NZ_JAQNDN010000001.1"/>
</dbReference>
<gene>
    <name evidence="3" type="ORF">POL58_01985</name>
</gene>
<accession>A0ABT5AXB0</accession>